<keyword evidence="1" id="KW-1133">Transmembrane helix</keyword>
<dbReference type="RefSeq" id="WP_344048017.1">
    <property type="nucleotide sequence ID" value="NZ_BAAAHG010000007.1"/>
</dbReference>
<keyword evidence="1" id="KW-0472">Membrane</keyword>
<feature type="transmembrane region" description="Helical" evidence="1">
    <location>
        <begin position="43"/>
        <end position="62"/>
    </location>
</feature>
<dbReference type="EMBL" id="BAAAHG010000007">
    <property type="protein sequence ID" value="GAA0907854.1"/>
    <property type="molecule type" value="Genomic_DNA"/>
</dbReference>
<name>A0ABP3YVC2_9ACTN</name>
<reference evidence="3" key="1">
    <citation type="journal article" date="2019" name="Int. J. Syst. Evol. Microbiol.">
        <title>The Global Catalogue of Microorganisms (GCM) 10K type strain sequencing project: providing services to taxonomists for standard genome sequencing and annotation.</title>
        <authorList>
            <consortium name="The Broad Institute Genomics Platform"/>
            <consortium name="The Broad Institute Genome Sequencing Center for Infectious Disease"/>
            <person name="Wu L."/>
            <person name="Ma J."/>
        </authorList>
    </citation>
    <scope>NUCLEOTIDE SEQUENCE [LARGE SCALE GENOMIC DNA]</scope>
    <source>
        <strain evidence="3">JCM 10673</strain>
    </source>
</reference>
<organism evidence="2 3">
    <name type="scientific">Streptomyces thermoalcalitolerans</name>
    <dbReference type="NCBI Taxonomy" id="65605"/>
    <lineage>
        <taxon>Bacteria</taxon>
        <taxon>Bacillati</taxon>
        <taxon>Actinomycetota</taxon>
        <taxon>Actinomycetes</taxon>
        <taxon>Kitasatosporales</taxon>
        <taxon>Streptomycetaceae</taxon>
        <taxon>Streptomyces</taxon>
    </lineage>
</organism>
<evidence type="ECO:0000313" key="3">
    <source>
        <dbReference type="Proteomes" id="UP001501005"/>
    </source>
</evidence>
<keyword evidence="1" id="KW-0812">Transmembrane</keyword>
<comment type="caution">
    <text evidence="2">The sequence shown here is derived from an EMBL/GenBank/DDBJ whole genome shotgun (WGS) entry which is preliminary data.</text>
</comment>
<feature type="transmembrane region" description="Helical" evidence="1">
    <location>
        <begin position="13"/>
        <end position="36"/>
    </location>
</feature>
<evidence type="ECO:0008006" key="4">
    <source>
        <dbReference type="Google" id="ProtNLM"/>
    </source>
</evidence>
<feature type="transmembrane region" description="Helical" evidence="1">
    <location>
        <begin position="74"/>
        <end position="95"/>
    </location>
</feature>
<proteinExistence type="predicted"/>
<evidence type="ECO:0000256" key="1">
    <source>
        <dbReference type="SAM" id="Phobius"/>
    </source>
</evidence>
<dbReference type="Proteomes" id="UP001501005">
    <property type="component" value="Unassembled WGS sequence"/>
</dbReference>
<protein>
    <recommendedName>
        <fullName evidence="4">Integral membrane protein</fullName>
    </recommendedName>
</protein>
<keyword evidence="3" id="KW-1185">Reference proteome</keyword>
<gene>
    <name evidence="2" type="ORF">GCM10009549_14250</name>
</gene>
<evidence type="ECO:0000313" key="2">
    <source>
        <dbReference type="EMBL" id="GAA0907854.1"/>
    </source>
</evidence>
<sequence>MEKRLEAGWLQRIAWSALVWVTLGLLVWVPFLYVAIRRGRGSDWGAFAAFAFYECVTFFWGLATSRSDGNGDPVLGIVVLLSLLLATAMLLFAVFDRRRPAQDVHPAPAQGPAYGYPYGR</sequence>
<accession>A0ABP3YVC2</accession>